<name>A0A7G2CJF7_9TRYP</name>
<organism evidence="2 3">
    <name type="scientific">Angomonas deanei</name>
    <dbReference type="NCBI Taxonomy" id="59799"/>
    <lineage>
        <taxon>Eukaryota</taxon>
        <taxon>Discoba</taxon>
        <taxon>Euglenozoa</taxon>
        <taxon>Kinetoplastea</taxon>
        <taxon>Metakinetoplastina</taxon>
        <taxon>Trypanosomatida</taxon>
        <taxon>Trypanosomatidae</taxon>
        <taxon>Strigomonadinae</taxon>
        <taxon>Angomonas</taxon>
    </lineage>
</organism>
<dbReference type="VEuPathDB" id="TriTrypDB:ADEAN_000668900"/>
<evidence type="ECO:0000313" key="2">
    <source>
        <dbReference type="EMBL" id="CAD2219187.1"/>
    </source>
</evidence>
<feature type="compositionally biased region" description="Acidic residues" evidence="1">
    <location>
        <begin position="317"/>
        <end position="340"/>
    </location>
</feature>
<gene>
    <name evidence="2" type="ORF">ADEAN_000668900</name>
</gene>
<feature type="compositionally biased region" description="Basic and acidic residues" evidence="1">
    <location>
        <begin position="348"/>
        <end position="366"/>
    </location>
</feature>
<evidence type="ECO:0000313" key="3">
    <source>
        <dbReference type="Proteomes" id="UP000515908"/>
    </source>
</evidence>
<feature type="region of interest" description="Disordered" evidence="1">
    <location>
        <begin position="187"/>
        <end position="366"/>
    </location>
</feature>
<dbReference type="EMBL" id="LR877157">
    <property type="protein sequence ID" value="CAD2219187.1"/>
    <property type="molecule type" value="Genomic_DNA"/>
</dbReference>
<keyword evidence="3" id="KW-1185">Reference proteome</keyword>
<feature type="region of interest" description="Disordered" evidence="1">
    <location>
        <begin position="1"/>
        <end position="43"/>
    </location>
</feature>
<protein>
    <submittedName>
        <fullName evidence="2">Uncharacterized protein</fullName>
    </submittedName>
</protein>
<dbReference type="AlphaFoldDB" id="A0A7G2CJF7"/>
<feature type="compositionally biased region" description="Basic and acidic residues" evidence="1">
    <location>
        <begin position="299"/>
        <end position="316"/>
    </location>
</feature>
<proteinExistence type="predicted"/>
<sequence length="366" mass="41913">MPAGLQRRRRRGLRHPYRLHPATAEESKREGSPYKNASKERSVSQGNVSCATNVLRENEFNFFGFRESDENGNVVIKADECAPWKEHFLNGYASFLQRNDLLPKDSQASNEIYVVLPCEHWFSANTSYEQFIHLLVSCYFARGADLLNYTARVHKLVQYFELHLNWAAGTDCPSRPVEIINLDLLTNDGQSDMDYSNRELSESEDEMEEAVEDDGELDREADEEEPKEEEPQEEEEPEPPVEEQEEEKDEEEFDPEANIVVHFRESAPAPSGRPSGEEAPVEEEKPFVRRHKCYLAGEYPEKEGEGQRAHHATSVERDDDEEAAAEEPAAEEEQEEENESVESVPISHADENFKPPEGTVRKVREL</sequence>
<feature type="compositionally biased region" description="Basic residues" evidence="1">
    <location>
        <begin position="1"/>
        <end position="18"/>
    </location>
</feature>
<reference evidence="2 3" key="1">
    <citation type="submission" date="2020-08" db="EMBL/GenBank/DDBJ databases">
        <authorList>
            <person name="Newling K."/>
            <person name="Davey J."/>
            <person name="Forrester S."/>
        </authorList>
    </citation>
    <scope>NUCLEOTIDE SEQUENCE [LARGE SCALE GENOMIC DNA]</scope>
    <source>
        <strain evidence="3">Crithidia deanei Carvalho (ATCC PRA-265)</strain>
    </source>
</reference>
<feature type="compositionally biased region" description="Acidic residues" evidence="1">
    <location>
        <begin position="202"/>
        <end position="255"/>
    </location>
</feature>
<dbReference type="Proteomes" id="UP000515908">
    <property type="component" value="Chromosome 13"/>
</dbReference>
<feature type="compositionally biased region" description="Basic and acidic residues" evidence="1">
    <location>
        <begin position="23"/>
        <end position="42"/>
    </location>
</feature>
<evidence type="ECO:0000256" key="1">
    <source>
        <dbReference type="SAM" id="MobiDB-lite"/>
    </source>
</evidence>
<accession>A0A7G2CJF7</accession>